<keyword evidence="3" id="KW-1185">Reference proteome</keyword>
<dbReference type="Proteomes" id="UP001159364">
    <property type="component" value="Unassembled WGS sequence"/>
</dbReference>
<feature type="domain" description="MATH" evidence="1">
    <location>
        <begin position="9"/>
        <end position="143"/>
    </location>
</feature>
<name>A0AAV8S4N7_9ROSI</name>
<dbReference type="SMART" id="SM00061">
    <property type="entry name" value="MATH"/>
    <property type="match status" value="2"/>
</dbReference>
<evidence type="ECO:0000313" key="2">
    <source>
        <dbReference type="EMBL" id="KAJ8747032.1"/>
    </source>
</evidence>
<dbReference type="InterPro" id="IPR002083">
    <property type="entry name" value="MATH/TRAF_dom"/>
</dbReference>
<dbReference type="PANTHER" id="PTHR46162:SF40">
    <property type="entry name" value="TRAF-LIKE FAMILY PROTEIN"/>
    <property type="match status" value="1"/>
</dbReference>
<dbReference type="PANTHER" id="PTHR46162">
    <property type="entry name" value="TRAF-LIKE FAMILY PROTEIN"/>
    <property type="match status" value="1"/>
</dbReference>
<dbReference type="Pfam" id="PF22486">
    <property type="entry name" value="MATH_2"/>
    <property type="match status" value="2"/>
</dbReference>
<protein>
    <recommendedName>
        <fullName evidence="1">MATH domain-containing protein</fullName>
    </recommendedName>
</protein>
<dbReference type="EMBL" id="JAIWQS010000252">
    <property type="protein sequence ID" value="KAJ8747032.1"/>
    <property type="molecule type" value="Genomic_DNA"/>
</dbReference>
<evidence type="ECO:0000259" key="1">
    <source>
        <dbReference type="PROSITE" id="PS50144"/>
    </source>
</evidence>
<feature type="domain" description="MATH" evidence="1">
    <location>
        <begin position="163"/>
        <end position="290"/>
    </location>
</feature>
<dbReference type="AlphaFoldDB" id="A0AAV8S4N7"/>
<dbReference type="SUPFAM" id="SSF49599">
    <property type="entry name" value="TRAF domain-like"/>
    <property type="match status" value="2"/>
</dbReference>
<gene>
    <name evidence="2" type="ORF">K2173_013451</name>
</gene>
<comment type="caution">
    <text evidence="2">The sequence shown here is derived from an EMBL/GenBank/DDBJ whole genome shotgun (WGS) entry which is preliminary data.</text>
</comment>
<dbReference type="InterPro" id="IPR008974">
    <property type="entry name" value="TRAF-like"/>
</dbReference>
<sequence length="300" mass="34381">MKTKRDFPPKHYAISIKQFSSLAEKQEKYESLTFEAGGYKWRLWLYPKGKTSPPEIGKDHISLYLAIQDTDSLPKAWEVNVEFKLFVLDQIENKYLAVQDMTVKRFHEMKTVWGFDQFLPIGAFNDAGNGYLVDDSCVFGAEVFVIKPSGIIESIHTVKEPSNGSLTWKIPNFSKLDSTTLDSEEFTSENKKWRIRLCPNGYGPGKGNSLSVYLQLTEAEELGPTEKVWVNFELRVLNKNKDLHVIKTLSNWCTFTEVRAFGRHRLMPLEDLREAKGFVVNDTLTIEAELLFIIRAKVVS</sequence>
<dbReference type="Gene3D" id="2.60.210.10">
    <property type="entry name" value="Apoptosis, Tumor Necrosis Factor Receptor Associated Protein 2, Chain A"/>
    <property type="match status" value="2"/>
</dbReference>
<dbReference type="CDD" id="cd00121">
    <property type="entry name" value="MATH"/>
    <property type="match status" value="2"/>
</dbReference>
<evidence type="ECO:0000313" key="3">
    <source>
        <dbReference type="Proteomes" id="UP001159364"/>
    </source>
</evidence>
<reference evidence="2 3" key="1">
    <citation type="submission" date="2021-09" db="EMBL/GenBank/DDBJ databases">
        <title>Genomic insights and catalytic innovation underlie evolution of tropane alkaloids biosynthesis.</title>
        <authorList>
            <person name="Wang Y.-J."/>
            <person name="Tian T."/>
            <person name="Huang J.-P."/>
            <person name="Huang S.-X."/>
        </authorList>
    </citation>
    <scope>NUCLEOTIDE SEQUENCE [LARGE SCALE GENOMIC DNA]</scope>
    <source>
        <strain evidence="2">KIB-2018</strain>
        <tissue evidence="2">Leaf</tissue>
    </source>
</reference>
<dbReference type="PROSITE" id="PS50144">
    <property type="entry name" value="MATH"/>
    <property type="match status" value="2"/>
</dbReference>
<accession>A0AAV8S4N7</accession>
<proteinExistence type="predicted"/>
<organism evidence="2 3">
    <name type="scientific">Erythroxylum novogranatense</name>
    <dbReference type="NCBI Taxonomy" id="1862640"/>
    <lineage>
        <taxon>Eukaryota</taxon>
        <taxon>Viridiplantae</taxon>
        <taxon>Streptophyta</taxon>
        <taxon>Embryophyta</taxon>
        <taxon>Tracheophyta</taxon>
        <taxon>Spermatophyta</taxon>
        <taxon>Magnoliopsida</taxon>
        <taxon>eudicotyledons</taxon>
        <taxon>Gunneridae</taxon>
        <taxon>Pentapetalae</taxon>
        <taxon>rosids</taxon>
        <taxon>fabids</taxon>
        <taxon>Malpighiales</taxon>
        <taxon>Erythroxylaceae</taxon>
        <taxon>Erythroxylum</taxon>
    </lineage>
</organism>